<evidence type="ECO:0000313" key="10">
    <source>
        <dbReference type="Proteomes" id="UP000593892"/>
    </source>
</evidence>
<evidence type="ECO:0000256" key="3">
    <source>
        <dbReference type="ARBA" id="ARBA00022723"/>
    </source>
</evidence>
<dbReference type="InterPro" id="IPR015892">
    <property type="entry name" value="Carbonic_anhydrase_CS"/>
</dbReference>
<keyword evidence="3 7" id="KW-0479">Metal-binding</keyword>
<dbReference type="PANTHER" id="PTHR11002">
    <property type="entry name" value="CARBONIC ANHYDRASE"/>
    <property type="match status" value="1"/>
</dbReference>
<dbReference type="SUPFAM" id="SSF53056">
    <property type="entry name" value="beta-carbonic anhydrase, cab"/>
    <property type="match status" value="1"/>
</dbReference>
<comment type="function">
    <text evidence="8">Reversible hydration of carbon dioxide.</text>
</comment>
<dbReference type="InterPro" id="IPR001765">
    <property type="entry name" value="Carbonic_anhydrase"/>
</dbReference>
<evidence type="ECO:0000256" key="4">
    <source>
        <dbReference type="ARBA" id="ARBA00022833"/>
    </source>
</evidence>
<dbReference type="PROSITE" id="PS00704">
    <property type="entry name" value="PROK_CO2_ANHYDRASE_1"/>
    <property type="match status" value="1"/>
</dbReference>
<name>A0A7S7NXK6_PALFE</name>
<comment type="catalytic activity">
    <reaction evidence="6 8">
        <text>hydrogencarbonate + H(+) = CO2 + H2O</text>
        <dbReference type="Rhea" id="RHEA:10748"/>
        <dbReference type="ChEBI" id="CHEBI:15377"/>
        <dbReference type="ChEBI" id="CHEBI:15378"/>
        <dbReference type="ChEBI" id="CHEBI:16526"/>
        <dbReference type="ChEBI" id="CHEBI:17544"/>
        <dbReference type="EC" id="4.2.1.1"/>
    </reaction>
</comment>
<dbReference type="CDD" id="cd00884">
    <property type="entry name" value="beta_CA_cladeB"/>
    <property type="match status" value="1"/>
</dbReference>
<evidence type="ECO:0000313" key="9">
    <source>
        <dbReference type="EMBL" id="QOY91601.1"/>
    </source>
</evidence>
<evidence type="ECO:0000256" key="2">
    <source>
        <dbReference type="ARBA" id="ARBA00012925"/>
    </source>
</evidence>
<organism evidence="9 10">
    <name type="scientific">Paludibaculum fermentans</name>
    <dbReference type="NCBI Taxonomy" id="1473598"/>
    <lineage>
        <taxon>Bacteria</taxon>
        <taxon>Pseudomonadati</taxon>
        <taxon>Acidobacteriota</taxon>
        <taxon>Terriglobia</taxon>
        <taxon>Bryobacterales</taxon>
        <taxon>Bryobacteraceae</taxon>
        <taxon>Paludibaculum</taxon>
    </lineage>
</organism>
<dbReference type="InterPro" id="IPR045066">
    <property type="entry name" value="Beta_CA_cladeB"/>
</dbReference>
<dbReference type="GO" id="GO:0008270">
    <property type="term" value="F:zinc ion binding"/>
    <property type="evidence" value="ECO:0007669"/>
    <property type="project" value="UniProtKB-UniRule"/>
</dbReference>
<dbReference type="PROSITE" id="PS00705">
    <property type="entry name" value="PROK_CO2_ANHYDRASE_2"/>
    <property type="match status" value="1"/>
</dbReference>
<feature type="binding site" evidence="7">
    <location>
        <position position="102"/>
    </location>
    <ligand>
        <name>Zn(2+)</name>
        <dbReference type="ChEBI" id="CHEBI:29105"/>
    </ligand>
</feature>
<dbReference type="GO" id="GO:0004089">
    <property type="term" value="F:carbonate dehydratase activity"/>
    <property type="evidence" value="ECO:0007669"/>
    <property type="project" value="UniProtKB-UniRule"/>
</dbReference>
<dbReference type="SMART" id="SM00947">
    <property type="entry name" value="Pro_CA"/>
    <property type="match status" value="1"/>
</dbReference>
<feature type="binding site" evidence="7">
    <location>
        <position position="39"/>
    </location>
    <ligand>
        <name>Zn(2+)</name>
        <dbReference type="ChEBI" id="CHEBI:29105"/>
    </ligand>
</feature>
<dbReference type="PANTHER" id="PTHR11002:SF76">
    <property type="entry name" value="CARBONIC ANHYDRASE"/>
    <property type="match status" value="1"/>
</dbReference>
<evidence type="ECO:0000256" key="5">
    <source>
        <dbReference type="ARBA" id="ARBA00023239"/>
    </source>
</evidence>
<dbReference type="AlphaFoldDB" id="A0A7S7NXK6"/>
<dbReference type="EC" id="4.2.1.1" evidence="2 8"/>
<evidence type="ECO:0000256" key="8">
    <source>
        <dbReference type="RuleBase" id="RU003956"/>
    </source>
</evidence>
<gene>
    <name evidence="9" type="ORF">IRI77_17135</name>
</gene>
<dbReference type="Gene3D" id="3.40.1050.10">
    <property type="entry name" value="Carbonic anhydrase"/>
    <property type="match status" value="1"/>
</dbReference>
<dbReference type="GO" id="GO:0015976">
    <property type="term" value="P:carbon utilization"/>
    <property type="evidence" value="ECO:0007669"/>
    <property type="project" value="InterPro"/>
</dbReference>
<reference evidence="9 10" key="1">
    <citation type="submission" date="2020-10" db="EMBL/GenBank/DDBJ databases">
        <title>Complete genome sequence of Paludibaculum fermentans P105T, a facultatively anaerobic acidobacterium capable of dissimilatory Fe(III) reduction.</title>
        <authorList>
            <person name="Dedysh S.N."/>
            <person name="Beletsky A.V."/>
            <person name="Kulichevskaya I.S."/>
            <person name="Mardanov A.V."/>
            <person name="Ravin N.V."/>
        </authorList>
    </citation>
    <scope>NUCLEOTIDE SEQUENCE [LARGE SCALE GENOMIC DNA]</scope>
    <source>
        <strain evidence="9 10">P105</strain>
    </source>
</reference>
<dbReference type="RefSeq" id="WP_194453255.1">
    <property type="nucleotide sequence ID" value="NZ_CP063849.1"/>
</dbReference>
<dbReference type="EMBL" id="CP063849">
    <property type="protein sequence ID" value="QOY91601.1"/>
    <property type="molecule type" value="Genomic_DNA"/>
</dbReference>
<keyword evidence="10" id="KW-1185">Reference proteome</keyword>
<comment type="similarity">
    <text evidence="1 8">Belongs to the beta-class carbonic anhydrase family.</text>
</comment>
<keyword evidence="5 8" id="KW-0456">Lyase</keyword>
<evidence type="ECO:0000256" key="1">
    <source>
        <dbReference type="ARBA" id="ARBA00006217"/>
    </source>
</evidence>
<evidence type="ECO:0000256" key="7">
    <source>
        <dbReference type="PIRSR" id="PIRSR601765-1"/>
    </source>
</evidence>
<keyword evidence="4 7" id="KW-0862">Zinc</keyword>
<proteinExistence type="inferred from homology"/>
<feature type="binding site" evidence="7">
    <location>
        <position position="41"/>
    </location>
    <ligand>
        <name>Zn(2+)</name>
        <dbReference type="ChEBI" id="CHEBI:29105"/>
    </ligand>
</feature>
<dbReference type="KEGG" id="pfer:IRI77_17135"/>
<protein>
    <recommendedName>
        <fullName evidence="2 8">Carbonic anhydrase</fullName>
        <ecNumber evidence="2 8">4.2.1.1</ecNumber>
    </recommendedName>
    <alternativeName>
        <fullName evidence="8">Carbonate dehydratase</fullName>
    </alternativeName>
</protein>
<evidence type="ECO:0000256" key="6">
    <source>
        <dbReference type="ARBA" id="ARBA00048348"/>
    </source>
</evidence>
<dbReference type="Pfam" id="PF00484">
    <property type="entry name" value="Pro_CA"/>
    <property type="match status" value="1"/>
</dbReference>
<dbReference type="InterPro" id="IPR036874">
    <property type="entry name" value="Carbonic_anhydrase_sf"/>
</dbReference>
<accession>A0A7S7NXK6</accession>
<comment type="cofactor">
    <cofactor evidence="7">
        <name>Zn(2+)</name>
        <dbReference type="ChEBI" id="CHEBI:29105"/>
    </cofactor>
    <text evidence="7">Binds 1 zinc ion per subunit.</text>
</comment>
<dbReference type="Proteomes" id="UP000593892">
    <property type="component" value="Chromosome"/>
</dbReference>
<sequence>MIDILTGLKRFQSDVYPSHRELFAHLAENQQPRALFITCSDSRVVPNLILQAEPGDLFLIRNAGNIVPPLGSADGGGTVASIEYAVEALGITDVILCGHTNCGAMKGILHPEKVASMPNVAAWVQHAAPARREVERLFPDVDEHERMERMVEQNVIQQVKNLLTHPFIRSRVEGARMEIYGWVYDIRSGLVRGMDDSGKEFSEIHFESHGSPDEKRMLRELEKDEEFWERI</sequence>
<feature type="binding site" evidence="7">
    <location>
        <position position="99"/>
    </location>
    <ligand>
        <name>Zn(2+)</name>
        <dbReference type="ChEBI" id="CHEBI:29105"/>
    </ligand>
</feature>